<accession>A0ABP0G3H2</accession>
<dbReference type="Gene3D" id="2.130.10.10">
    <property type="entry name" value="YVTN repeat-like/Quinoprotein amine dehydrogenase"/>
    <property type="match status" value="1"/>
</dbReference>
<feature type="region of interest" description="Disordered" evidence="8">
    <location>
        <begin position="105"/>
        <end position="126"/>
    </location>
</feature>
<dbReference type="SUPFAM" id="SSF50978">
    <property type="entry name" value="WD40 repeat-like"/>
    <property type="match status" value="1"/>
</dbReference>
<comment type="caution">
    <text evidence="9">The sequence shown here is derived from an EMBL/GenBank/DDBJ whole genome shotgun (WGS) entry which is preliminary data.</text>
</comment>
<keyword evidence="3 7" id="KW-0853">WD repeat</keyword>
<keyword evidence="10" id="KW-1185">Reference proteome</keyword>
<keyword evidence="4" id="KW-0677">Repeat</keyword>
<reference evidence="9 10" key="1">
    <citation type="submission" date="2024-02" db="EMBL/GenBank/DDBJ databases">
        <authorList>
            <person name="Daric V."/>
            <person name="Darras S."/>
        </authorList>
    </citation>
    <scope>NUCLEOTIDE SEQUENCE [LARGE SCALE GENOMIC DNA]</scope>
</reference>
<evidence type="ECO:0000256" key="8">
    <source>
        <dbReference type="SAM" id="MobiDB-lite"/>
    </source>
</evidence>
<feature type="compositionally biased region" description="Basic and acidic residues" evidence="8">
    <location>
        <begin position="8"/>
        <end position="23"/>
    </location>
</feature>
<evidence type="ECO:0000313" key="10">
    <source>
        <dbReference type="Proteomes" id="UP001642483"/>
    </source>
</evidence>
<evidence type="ECO:0000256" key="2">
    <source>
        <dbReference type="ARBA" id="ARBA00022552"/>
    </source>
</evidence>
<name>A0ABP0G3H2_CLALP</name>
<comment type="similarity">
    <text evidence="6">Belongs to the WD repeat UTP18 family.</text>
</comment>
<evidence type="ECO:0000256" key="6">
    <source>
        <dbReference type="ARBA" id="ARBA00025767"/>
    </source>
</evidence>
<dbReference type="PANTHER" id="PTHR18359:SF0">
    <property type="entry name" value="U3 SMALL NUCLEOLAR RNA-ASSOCIATED PROTEIN 18 HOMOLOG"/>
    <property type="match status" value="1"/>
</dbReference>
<protein>
    <recommendedName>
        <fullName evidence="11">U3 small nucleolar RNA-associated protein 18-like protein</fullName>
    </recommendedName>
</protein>
<dbReference type="Proteomes" id="UP001642483">
    <property type="component" value="Unassembled WGS sequence"/>
</dbReference>
<dbReference type="SMART" id="SM00320">
    <property type="entry name" value="WD40"/>
    <property type="match status" value="5"/>
</dbReference>
<evidence type="ECO:0000256" key="5">
    <source>
        <dbReference type="ARBA" id="ARBA00023242"/>
    </source>
</evidence>
<dbReference type="InterPro" id="IPR015943">
    <property type="entry name" value="WD40/YVTN_repeat-like_dom_sf"/>
</dbReference>
<feature type="region of interest" description="Disordered" evidence="8">
    <location>
        <begin position="1"/>
        <end position="90"/>
    </location>
</feature>
<evidence type="ECO:0000256" key="1">
    <source>
        <dbReference type="ARBA" id="ARBA00004604"/>
    </source>
</evidence>
<dbReference type="PANTHER" id="PTHR18359">
    <property type="entry name" value="WD-REPEAT PROTEIN-RELATED"/>
    <property type="match status" value="1"/>
</dbReference>
<evidence type="ECO:0000313" key="9">
    <source>
        <dbReference type="EMBL" id="CAK8686394.1"/>
    </source>
</evidence>
<evidence type="ECO:0000256" key="7">
    <source>
        <dbReference type="PROSITE-ProRule" id="PRU00221"/>
    </source>
</evidence>
<gene>
    <name evidence="9" type="ORF">CVLEPA_LOCUS18333</name>
</gene>
<feature type="repeat" description="WD" evidence="7">
    <location>
        <begin position="285"/>
        <end position="326"/>
    </location>
</feature>
<dbReference type="Pfam" id="PF00400">
    <property type="entry name" value="WD40"/>
    <property type="match status" value="2"/>
</dbReference>
<comment type="subcellular location">
    <subcellularLocation>
        <location evidence="1">Nucleus</location>
        <location evidence="1">Nucleolus</location>
    </subcellularLocation>
</comment>
<dbReference type="PROSITE" id="PS50082">
    <property type="entry name" value="WD_REPEATS_2"/>
    <property type="match status" value="1"/>
</dbReference>
<keyword evidence="2" id="KW-0698">rRNA processing</keyword>
<evidence type="ECO:0008006" key="11">
    <source>
        <dbReference type="Google" id="ProtNLM"/>
    </source>
</evidence>
<organism evidence="9 10">
    <name type="scientific">Clavelina lepadiformis</name>
    <name type="common">Light-bulb sea squirt</name>
    <name type="synonym">Ascidia lepadiformis</name>
    <dbReference type="NCBI Taxonomy" id="159417"/>
    <lineage>
        <taxon>Eukaryota</taxon>
        <taxon>Metazoa</taxon>
        <taxon>Chordata</taxon>
        <taxon>Tunicata</taxon>
        <taxon>Ascidiacea</taxon>
        <taxon>Aplousobranchia</taxon>
        <taxon>Clavelinidae</taxon>
        <taxon>Clavelina</taxon>
    </lineage>
</organism>
<dbReference type="InterPro" id="IPR036322">
    <property type="entry name" value="WD40_repeat_dom_sf"/>
</dbReference>
<evidence type="ECO:0000256" key="4">
    <source>
        <dbReference type="ARBA" id="ARBA00022737"/>
    </source>
</evidence>
<evidence type="ECO:0000256" key="3">
    <source>
        <dbReference type="ARBA" id="ARBA00022574"/>
    </source>
</evidence>
<keyword evidence="5" id="KW-0539">Nucleus</keyword>
<dbReference type="InterPro" id="IPR001680">
    <property type="entry name" value="WD40_rpt"/>
</dbReference>
<sequence>MLRRAKKRELPQSKFEEFTDKPSLKKTFPSEDAANKEDRREEEILENVIFGGLVSSAAETDTDRPSVTSTDEPTKPAWTDVDDNEPGFGTTATLDTRRNEFEKALGPAPKWASISRDKNDSSDDEMLPSKYKAANRVILPKQNVDVTRCVDINKQQPSQLKLEACEFHQSAQIALTASQDCNLNLFQVDGKKNSKIHSLFMDKYPIRCAHFLSNGTEILMSSNLKWLYSYDMMSGKVAKVPSIKGVSDTKLINFKVSPDKKHLIFLSSFGKMHVVDSTTKELVSTLKMNGTVEDIAFLNDGQQMLSFGDDAMVYVWDMRRRQCIDTFVDQGCVNGTAIAVSPDSRTVACGSYSGIVNMYGIDSIFQPQPKPLKSFMNLQTPVTGLEFNSTCEILAMASNTHLNAVKFVHMQSLQVFSNFPDFQNKSLLMARQIGFSPNSGYFHVGNNKGYAILFRLNHYKSY</sequence>
<feature type="compositionally biased region" description="Basic and acidic residues" evidence="8">
    <location>
        <begin position="33"/>
        <end position="42"/>
    </location>
</feature>
<dbReference type="InterPro" id="IPR045161">
    <property type="entry name" value="Utp18"/>
</dbReference>
<proteinExistence type="inferred from homology"/>
<dbReference type="EMBL" id="CAWYQH010000102">
    <property type="protein sequence ID" value="CAK8686394.1"/>
    <property type="molecule type" value="Genomic_DNA"/>
</dbReference>